<name>X1TES4_9ZZZZ</name>
<proteinExistence type="predicted"/>
<dbReference type="EMBL" id="BARW01031527">
    <property type="protein sequence ID" value="GAJ03818.1"/>
    <property type="molecule type" value="Genomic_DNA"/>
</dbReference>
<accession>X1TES4</accession>
<gene>
    <name evidence="1" type="ORF">S12H4_50124</name>
</gene>
<comment type="caution">
    <text evidence="1">The sequence shown here is derived from an EMBL/GenBank/DDBJ whole genome shotgun (WGS) entry which is preliminary data.</text>
</comment>
<dbReference type="AlphaFoldDB" id="X1TES4"/>
<organism evidence="1">
    <name type="scientific">marine sediment metagenome</name>
    <dbReference type="NCBI Taxonomy" id="412755"/>
    <lineage>
        <taxon>unclassified sequences</taxon>
        <taxon>metagenomes</taxon>
        <taxon>ecological metagenomes</taxon>
    </lineage>
</organism>
<reference evidence="1" key="1">
    <citation type="journal article" date="2014" name="Front. Microbiol.">
        <title>High frequency of phylogenetically diverse reductive dehalogenase-homologous genes in deep subseafloor sedimentary metagenomes.</title>
        <authorList>
            <person name="Kawai M."/>
            <person name="Futagami T."/>
            <person name="Toyoda A."/>
            <person name="Takaki Y."/>
            <person name="Nishi S."/>
            <person name="Hori S."/>
            <person name="Arai W."/>
            <person name="Tsubouchi T."/>
            <person name="Morono Y."/>
            <person name="Uchiyama I."/>
            <person name="Ito T."/>
            <person name="Fujiyama A."/>
            <person name="Inagaki F."/>
            <person name="Takami H."/>
        </authorList>
    </citation>
    <scope>NUCLEOTIDE SEQUENCE</scope>
    <source>
        <strain evidence="1">Expedition CK06-06</strain>
    </source>
</reference>
<sequence>MNEKPVRKPRNVYMNPDILYKAHVEALRVKKPLGQWLEEAVEEKIKGEEKKVK</sequence>
<protein>
    <submittedName>
        <fullName evidence="1">Uncharacterized protein</fullName>
    </submittedName>
</protein>
<evidence type="ECO:0000313" key="1">
    <source>
        <dbReference type="EMBL" id="GAJ03818.1"/>
    </source>
</evidence>